<accession>A0A1H0Q7F3</accession>
<dbReference type="InterPro" id="IPR051797">
    <property type="entry name" value="TrmB-like"/>
</dbReference>
<protein>
    <submittedName>
        <fullName evidence="3">Sugar-specific transcriptional regulator TrmB</fullName>
    </submittedName>
</protein>
<dbReference type="Gene3D" id="1.10.10.10">
    <property type="entry name" value="Winged helix-like DNA-binding domain superfamily/Winged helix DNA-binding domain"/>
    <property type="match status" value="1"/>
</dbReference>
<dbReference type="CDD" id="cd09124">
    <property type="entry name" value="PLDc_like_TrmB_middle"/>
    <property type="match status" value="1"/>
</dbReference>
<keyword evidence="4" id="KW-1185">Reference proteome</keyword>
<evidence type="ECO:0000313" key="3">
    <source>
        <dbReference type="EMBL" id="SDP13283.1"/>
    </source>
</evidence>
<reference evidence="3 4" key="1">
    <citation type="submission" date="2016-10" db="EMBL/GenBank/DDBJ databases">
        <authorList>
            <person name="de Groot N.N."/>
        </authorList>
    </citation>
    <scope>NUCLEOTIDE SEQUENCE [LARGE SCALE GENOMIC DNA]</scope>
    <source>
        <strain evidence="3 4">DSM 12272</strain>
    </source>
</reference>
<organism evidence="3 4">
    <name type="scientific">Clostridium gasigenes</name>
    <dbReference type="NCBI Taxonomy" id="94869"/>
    <lineage>
        <taxon>Bacteria</taxon>
        <taxon>Bacillati</taxon>
        <taxon>Bacillota</taxon>
        <taxon>Clostridia</taxon>
        <taxon>Eubacteriales</taxon>
        <taxon>Clostridiaceae</taxon>
        <taxon>Clostridium</taxon>
    </lineage>
</organism>
<dbReference type="STRING" id="94869.SAMN04488529_102244"/>
<dbReference type="InterPro" id="IPR036388">
    <property type="entry name" value="WH-like_DNA-bd_sf"/>
</dbReference>
<gene>
    <name evidence="3" type="ORF">SAMN04488529_102244</name>
</gene>
<evidence type="ECO:0000313" key="4">
    <source>
        <dbReference type="Proteomes" id="UP000198597"/>
    </source>
</evidence>
<dbReference type="PANTHER" id="PTHR34293:SF1">
    <property type="entry name" value="HTH-TYPE TRANSCRIPTIONAL REGULATOR TRMBL2"/>
    <property type="match status" value="1"/>
</dbReference>
<dbReference type="AlphaFoldDB" id="A0A1H0Q7F3"/>
<feature type="domain" description="Transcription regulator TrmB N-terminal" evidence="1">
    <location>
        <begin position="8"/>
        <end position="74"/>
    </location>
</feature>
<dbReference type="Proteomes" id="UP000198597">
    <property type="component" value="Unassembled WGS sequence"/>
</dbReference>
<dbReference type="SUPFAM" id="SSF46785">
    <property type="entry name" value="Winged helix' DNA-binding domain"/>
    <property type="match status" value="1"/>
</dbReference>
<dbReference type="InterPro" id="IPR002831">
    <property type="entry name" value="Tscrpt_reg_TrmB_N"/>
</dbReference>
<dbReference type="Pfam" id="PF11495">
    <property type="entry name" value="Regulator_TrmB"/>
    <property type="match status" value="1"/>
</dbReference>
<proteinExistence type="predicted"/>
<evidence type="ECO:0000259" key="2">
    <source>
        <dbReference type="Pfam" id="PF11495"/>
    </source>
</evidence>
<dbReference type="OrthoDB" id="1493540at2"/>
<dbReference type="Pfam" id="PF01978">
    <property type="entry name" value="TrmB"/>
    <property type="match status" value="1"/>
</dbReference>
<evidence type="ECO:0000259" key="1">
    <source>
        <dbReference type="Pfam" id="PF01978"/>
    </source>
</evidence>
<dbReference type="InterPro" id="IPR036390">
    <property type="entry name" value="WH_DNA-bd_sf"/>
</dbReference>
<dbReference type="EMBL" id="FNJM01000002">
    <property type="protein sequence ID" value="SDP13283.1"/>
    <property type="molecule type" value="Genomic_DNA"/>
</dbReference>
<feature type="domain" description="Transcription regulator TrmB C-terminal" evidence="2">
    <location>
        <begin position="111"/>
        <end position="204"/>
    </location>
</feature>
<name>A0A1H0Q7F3_9CLOT</name>
<sequence length="259" mass="29687">MDEIVSLLEKLNFSKTEAAVYINLLKNSSSNGYQIAKNLNMSRSSVYSALDNLYKKGIVFSLPGNSQIYKAEDPSTLTNKMKNEFVETADLLEIKLKELKNSDSEERYLNIAGYNNVISKAKELLLTAEKEVYINTDFDLQIFSREFNELKKREVRIIIFSFSKVNSENLPVEIYTHGDASCFGKQTRIMLVIDCKKTLVADKGPNREEFLGAFTDNILLASVVSEHIHNDIYLLKLRNKYEENLINDDIKLNTMLENR</sequence>
<dbReference type="InterPro" id="IPR021586">
    <property type="entry name" value="Tscrpt_reg_TrmB_C"/>
</dbReference>
<dbReference type="RefSeq" id="WP_089967016.1">
    <property type="nucleotide sequence ID" value="NZ_FNJM01000002.1"/>
</dbReference>
<dbReference type="PANTHER" id="PTHR34293">
    <property type="entry name" value="HTH-TYPE TRANSCRIPTIONAL REGULATOR TRMBL2"/>
    <property type="match status" value="1"/>
</dbReference>